<dbReference type="AlphaFoldDB" id="A0A9P6PMQ1"/>
<dbReference type="PROSITE" id="PS50800">
    <property type="entry name" value="SAP"/>
    <property type="match status" value="1"/>
</dbReference>
<dbReference type="EMBL" id="JAAAJA010000863">
    <property type="protein sequence ID" value="KAG0249157.1"/>
    <property type="molecule type" value="Genomic_DNA"/>
</dbReference>
<evidence type="ECO:0000259" key="3">
    <source>
        <dbReference type="PROSITE" id="PS50800"/>
    </source>
</evidence>
<dbReference type="Proteomes" id="UP000726737">
    <property type="component" value="Unassembled WGS sequence"/>
</dbReference>
<proteinExistence type="predicted"/>
<feature type="compositionally biased region" description="Low complexity" evidence="2">
    <location>
        <begin position="53"/>
        <end position="65"/>
    </location>
</feature>
<evidence type="ECO:0000313" key="5">
    <source>
        <dbReference type="Proteomes" id="UP000726737"/>
    </source>
</evidence>
<gene>
    <name evidence="4" type="ORF">BG011_009554</name>
</gene>
<protein>
    <recommendedName>
        <fullName evidence="3">SAP domain-containing protein</fullName>
    </recommendedName>
</protein>
<feature type="domain" description="SAP" evidence="3">
    <location>
        <begin position="141"/>
        <end position="175"/>
    </location>
</feature>
<dbReference type="PROSITE" id="PS50084">
    <property type="entry name" value="KH_TYPE_1"/>
    <property type="match status" value="1"/>
</dbReference>
<keyword evidence="5" id="KW-1185">Reference proteome</keyword>
<evidence type="ECO:0000256" key="2">
    <source>
        <dbReference type="SAM" id="MobiDB-lite"/>
    </source>
</evidence>
<organism evidence="4 5">
    <name type="scientific">Mortierella polycephala</name>
    <dbReference type="NCBI Taxonomy" id="41804"/>
    <lineage>
        <taxon>Eukaryota</taxon>
        <taxon>Fungi</taxon>
        <taxon>Fungi incertae sedis</taxon>
        <taxon>Mucoromycota</taxon>
        <taxon>Mortierellomycotina</taxon>
        <taxon>Mortierellomycetes</taxon>
        <taxon>Mortierellales</taxon>
        <taxon>Mortierellaceae</taxon>
        <taxon>Mortierella</taxon>
    </lineage>
</organism>
<keyword evidence="1" id="KW-0694">RNA-binding</keyword>
<reference evidence="4" key="1">
    <citation type="journal article" date="2020" name="Fungal Divers.">
        <title>Resolving the Mortierellaceae phylogeny through synthesis of multi-gene phylogenetics and phylogenomics.</title>
        <authorList>
            <person name="Vandepol N."/>
            <person name="Liber J."/>
            <person name="Desiro A."/>
            <person name="Na H."/>
            <person name="Kennedy M."/>
            <person name="Barry K."/>
            <person name="Grigoriev I.V."/>
            <person name="Miller A.N."/>
            <person name="O'Donnell K."/>
            <person name="Stajich J.E."/>
            <person name="Bonito G."/>
        </authorList>
    </citation>
    <scope>NUCLEOTIDE SEQUENCE</scope>
    <source>
        <strain evidence="4">KOD948</strain>
    </source>
</reference>
<dbReference type="InterPro" id="IPR036612">
    <property type="entry name" value="KH_dom_type_1_sf"/>
</dbReference>
<dbReference type="GO" id="GO:0003723">
    <property type="term" value="F:RNA binding"/>
    <property type="evidence" value="ECO:0007669"/>
    <property type="project" value="UniProtKB-UniRule"/>
</dbReference>
<dbReference type="InterPro" id="IPR003034">
    <property type="entry name" value="SAP_dom"/>
</dbReference>
<evidence type="ECO:0000256" key="1">
    <source>
        <dbReference type="PROSITE-ProRule" id="PRU00117"/>
    </source>
</evidence>
<sequence length="657" mass="72293">MNRIHCKSISWIPSSFRATAGCVLDYSRPSLVARNRIQSICTSRSCLSASAPESAPESAPASAPSSKKKSTLSTKKSRSKALAALLDSSALDSVSKNLINDLYARSSSTNSKITLDDILALRPAQRTLTPAEFDKFKDVVFSSFNVSQLKSVLRSQRVPASGKKAVLVNQVMVLMDLEVIVPTSNKSLVIEDPYMAIKGDVESEVIPSNRTELFFILGAEGDSLRQLEREKHVRISINIADETYTIRGVKESIEDAKEWIQERTAVTEEVWDVSPYNDRGQVMDDPSALEEIAKRSGTFVSSGDGNTLVIAGRSSRDMEEAKRLFDLKMHRFPDADTSPITTLSPVRSTPASVVTTDDLHQHLKDAFDSNQSPGQSLEFSAHFGQLLFCNKNPGMSNVPLSGAFDSLDLEEWLKTSDDPYFFPSLPFFKVISELDRVGPQRRTIEVEYIPSSRLSQSLGAQDPISLQPLCPIRIVLSVNEIGELCIDYGKVIEKQLQANIMMLSQATDIQIRGELSTKIEAESSPLKELLAQTTLPFSNSLLCPSFFSFQDVASAPAAAQLGLGSGSMHTHTLKSVLFKTTADFNSKNMKMTASDVRDQYGQTRRQELKLSSLLMPKPKKATEDALSTPSDTTSASASPLEAWSKFIDNSMRMNRKC</sequence>
<comment type="caution">
    <text evidence="4">The sequence shown here is derived from an EMBL/GenBank/DDBJ whole genome shotgun (WGS) entry which is preliminary data.</text>
</comment>
<dbReference type="SUPFAM" id="SSF54791">
    <property type="entry name" value="Eukaryotic type KH-domain (KH-domain type I)"/>
    <property type="match status" value="1"/>
</dbReference>
<dbReference type="InterPro" id="IPR004088">
    <property type="entry name" value="KH_dom_type_1"/>
</dbReference>
<dbReference type="OrthoDB" id="5392646at2759"/>
<name>A0A9P6PMQ1_9FUNG</name>
<dbReference type="Pfam" id="PF00013">
    <property type="entry name" value="KH_1"/>
    <property type="match status" value="1"/>
</dbReference>
<feature type="region of interest" description="Disordered" evidence="2">
    <location>
        <begin position="53"/>
        <end position="74"/>
    </location>
</feature>
<dbReference type="Pfam" id="PF02037">
    <property type="entry name" value="SAP"/>
    <property type="match status" value="1"/>
</dbReference>
<evidence type="ECO:0000313" key="4">
    <source>
        <dbReference type="EMBL" id="KAG0249157.1"/>
    </source>
</evidence>
<accession>A0A9P6PMQ1</accession>